<dbReference type="OrthoDB" id="9775794at2"/>
<dbReference type="SUPFAM" id="SSF52096">
    <property type="entry name" value="ClpP/crotonase"/>
    <property type="match status" value="1"/>
</dbReference>
<dbReference type="Gene3D" id="1.10.12.10">
    <property type="entry name" value="Lyase 2-enoyl-coa Hydratase, Chain A, domain 2"/>
    <property type="match status" value="1"/>
</dbReference>
<proteinExistence type="inferred from homology"/>
<comment type="similarity">
    <text evidence="1">Belongs to the enoyl-CoA hydratase/isomerase family.</text>
</comment>
<sequence length="275" mass="30581">MRFYSEEDIQAFDNVRFLHIKTAKAGHLFTITLARTEKRNAFTPTMAEEIVYALAYAHYQPDVRCVVLKAEGPVFCAGADLNAFHDPAANIENVSLPRIHEEARMGDAFNELLKPCIAQVEGPVLAGGFLMICGCTFVFSVPEATFSLPEVKRGIWPMQVMASLAPILSERKILEMSIIGKAYSAEEALEMGLITHLAEKERIADEVSALANQICNSAPLAIQSGMRSLQELKKIPQNEQHTFLKSKLDELLKTEDAQEGASAFKEKREPIWRGK</sequence>
<dbReference type="GO" id="GO:0016853">
    <property type="term" value="F:isomerase activity"/>
    <property type="evidence" value="ECO:0007669"/>
    <property type="project" value="UniProtKB-KW"/>
</dbReference>
<dbReference type="PANTHER" id="PTHR42964">
    <property type="entry name" value="ENOYL-COA HYDRATASE"/>
    <property type="match status" value="1"/>
</dbReference>
<gene>
    <name evidence="2" type="ordered locus">Dfer_4432</name>
</gene>
<keyword evidence="3" id="KW-1185">Reference proteome</keyword>
<evidence type="ECO:0000313" key="2">
    <source>
        <dbReference type="EMBL" id="ACT95633.1"/>
    </source>
</evidence>
<reference evidence="2 3" key="1">
    <citation type="journal article" date="2009" name="Stand. Genomic Sci.">
        <title>Complete genome sequence of Dyadobacter fermentans type strain (NS114).</title>
        <authorList>
            <person name="Lang E."/>
            <person name="Lapidus A."/>
            <person name="Chertkov O."/>
            <person name="Brettin T."/>
            <person name="Detter J.C."/>
            <person name="Han C."/>
            <person name="Copeland A."/>
            <person name="Glavina Del Rio T."/>
            <person name="Nolan M."/>
            <person name="Chen F."/>
            <person name="Lucas S."/>
            <person name="Tice H."/>
            <person name="Cheng J.F."/>
            <person name="Land M."/>
            <person name="Hauser L."/>
            <person name="Chang Y.J."/>
            <person name="Jeffries C.D."/>
            <person name="Kopitz M."/>
            <person name="Bruce D."/>
            <person name="Goodwin L."/>
            <person name="Pitluck S."/>
            <person name="Ovchinnikova G."/>
            <person name="Pati A."/>
            <person name="Ivanova N."/>
            <person name="Mavrommatis K."/>
            <person name="Chen A."/>
            <person name="Palaniappan K."/>
            <person name="Chain P."/>
            <person name="Bristow J."/>
            <person name="Eisen J.A."/>
            <person name="Markowitz V."/>
            <person name="Hugenholtz P."/>
            <person name="Goker M."/>
            <person name="Rohde M."/>
            <person name="Kyrpides N.C."/>
            <person name="Klenk H.P."/>
        </authorList>
    </citation>
    <scope>NUCLEOTIDE SEQUENCE [LARGE SCALE GENOMIC DNA]</scope>
    <source>
        <strain evidence="3">ATCC 700827 / DSM 18053 / CIP 107007 / KCTC 52180 / NS114</strain>
    </source>
</reference>
<evidence type="ECO:0000256" key="1">
    <source>
        <dbReference type="ARBA" id="ARBA00005254"/>
    </source>
</evidence>
<dbReference type="eggNOG" id="COG1024">
    <property type="taxonomic scope" value="Bacteria"/>
</dbReference>
<dbReference type="Pfam" id="PF00378">
    <property type="entry name" value="ECH_1"/>
    <property type="match status" value="1"/>
</dbReference>
<dbReference type="InterPro" id="IPR029045">
    <property type="entry name" value="ClpP/crotonase-like_dom_sf"/>
</dbReference>
<dbReference type="InterPro" id="IPR051683">
    <property type="entry name" value="Enoyl-CoA_Hydratase/Isomerase"/>
</dbReference>
<accession>C6W2S0</accession>
<dbReference type="InterPro" id="IPR014748">
    <property type="entry name" value="Enoyl-CoA_hydra_C"/>
</dbReference>
<name>C6W2S0_DYAFD</name>
<dbReference type="InterPro" id="IPR001753">
    <property type="entry name" value="Enoyl-CoA_hydra/iso"/>
</dbReference>
<evidence type="ECO:0000313" key="3">
    <source>
        <dbReference type="Proteomes" id="UP000002011"/>
    </source>
</evidence>
<dbReference type="PANTHER" id="PTHR42964:SF1">
    <property type="entry name" value="POLYKETIDE BIOSYNTHESIS ENOYL-COA HYDRATASE PKSH-RELATED"/>
    <property type="match status" value="1"/>
</dbReference>
<dbReference type="Proteomes" id="UP000002011">
    <property type="component" value="Chromosome"/>
</dbReference>
<dbReference type="EMBL" id="CP001619">
    <property type="protein sequence ID" value="ACT95633.1"/>
    <property type="molecule type" value="Genomic_DNA"/>
</dbReference>
<protein>
    <submittedName>
        <fullName evidence="2">Enoyl-CoA hydratase/isomerase</fullName>
    </submittedName>
</protein>
<dbReference type="KEGG" id="dfe:Dfer_4432"/>
<dbReference type="AlphaFoldDB" id="C6W2S0"/>
<dbReference type="HOGENOM" id="CLU_009834_7_3_10"/>
<dbReference type="Gene3D" id="3.90.226.10">
    <property type="entry name" value="2-enoyl-CoA Hydratase, Chain A, domain 1"/>
    <property type="match status" value="1"/>
</dbReference>
<dbReference type="STRING" id="471854.Dfer_4432"/>
<organism evidence="2 3">
    <name type="scientific">Dyadobacter fermentans (strain ATCC 700827 / DSM 18053 / CIP 107007 / KCTC 52180 / NS114)</name>
    <dbReference type="NCBI Taxonomy" id="471854"/>
    <lineage>
        <taxon>Bacteria</taxon>
        <taxon>Pseudomonadati</taxon>
        <taxon>Bacteroidota</taxon>
        <taxon>Cytophagia</taxon>
        <taxon>Cytophagales</taxon>
        <taxon>Spirosomataceae</taxon>
        <taxon>Dyadobacter</taxon>
    </lineage>
</organism>
<keyword evidence="2" id="KW-0413">Isomerase</keyword>
<dbReference type="CDD" id="cd06558">
    <property type="entry name" value="crotonase-like"/>
    <property type="match status" value="1"/>
</dbReference>